<accession>V2YRJ2</accession>
<evidence type="ECO:0000256" key="1">
    <source>
        <dbReference type="SAM" id="Phobius"/>
    </source>
</evidence>
<gene>
    <name evidence="2" type="ORF">Moror_8269</name>
</gene>
<dbReference type="HOGENOM" id="CLU_2121688_0_0_1"/>
<keyword evidence="1" id="KW-0812">Transmembrane</keyword>
<feature type="transmembrane region" description="Helical" evidence="1">
    <location>
        <begin position="30"/>
        <end position="48"/>
    </location>
</feature>
<dbReference type="AlphaFoldDB" id="V2YRJ2"/>
<sequence length="114" mass="12826">MASNPLRLYFVYIYCMEVLDQVDTRHDLEAFVSFVVITVLVVIGLGVIRRYHRRPRSTVQAQPRTKVVAVEKARAVMQSLSLPLSTPSVRGAGGSGEDDAAVITRTWFTFTRIR</sequence>
<proteinExistence type="predicted"/>
<name>V2YRJ2_MONRO</name>
<organism evidence="2 3">
    <name type="scientific">Moniliophthora roreri (strain MCA 2997)</name>
    <name type="common">Cocoa frosty pod rot fungus</name>
    <name type="synonym">Crinipellis roreri</name>
    <dbReference type="NCBI Taxonomy" id="1381753"/>
    <lineage>
        <taxon>Eukaryota</taxon>
        <taxon>Fungi</taxon>
        <taxon>Dikarya</taxon>
        <taxon>Basidiomycota</taxon>
        <taxon>Agaricomycotina</taxon>
        <taxon>Agaricomycetes</taxon>
        <taxon>Agaricomycetidae</taxon>
        <taxon>Agaricales</taxon>
        <taxon>Marasmiineae</taxon>
        <taxon>Marasmiaceae</taxon>
        <taxon>Moniliophthora</taxon>
    </lineage>
</organism>
<evidence type="ECO:0000313" key="2">
    <source>
        <dbReference type="EMBL" id="ESK94284.1"/>
    </source>
</evidence>
<keyword evidence="3" id="KW-1185">Reference proteome</keyword>
<dbReference type="EMBL" id="AWSO01000147">
    <property type="protein sequence ID" value="ESK94284.1"/>
    <property type="molecule type" value="Genomic_DNA"/>
</dbReference>
<reference evidence="2 3" key="1">
    <citation type="journal article" date="2014" name="BMC Genomics">
        <title>Genome and secretome analysis of the hemibiotrophic fungal pathogen, Moniliophthora roreri, which causes frosty pod rot disease of cacao: mechanisms of the biotrophic and necrotrophic phases.</title>
        <authorList>
            <person name="Meinhardt L.W."/>
            <person name="Costa G.G.L."/>
            <person name="Thomazella D.P.T."/>
            <person name="Teixeira P.J.P.L."/>
            <person name="Carazzolle M.F."/>
            <person name="Schuster S.C."/>
            <person name="Carlson J.E."/>
            <person name="Guiltinan M.J."/>
            <person name="Mieczkowski P."/>
            <person name="Farmer A."/>
            <person name="Ramaraj T."/>
            <person name="Crozier J."/>
            <person name="Davis R.E."/>
            <person name="Shao J."/>
            <person name="Melnick R.L."/>
            <person name="Pereira G.A.G."/>
            <person name="Bailey B.A."/>
        </authorList>
    </citation>
    <scope>NUCLEOTIDE SEQUENCE [LARGE SCALE GENOMIC DNA]</scope>
    <source>
        <strain evidence="2 3">MCA 2997</strain>
    </source>
</reference>
<dbReference type="KEGG" id="mrr:Moror_8269"/>
<protein>
    <submittedName>
        <fullName evidence="2">Uncharacterized protein</fullName>
    </submittedName>
</protein>
<dbReference type="Proteomes" id="UP000017559">
    <property type="component" value="Unassembled WGS sequence"/>
</dbReference>
<keyword evidence="1" id="KW-1133">Transmembrane helix</keyword>
<keyword evidence="1" id="KW-0472">Membrane</keyword>
<comment type="caution">
    <text evidence="2">The sequence shown here is derived from an EMBL/GenBank/DDBJ whole genome shotgun (WGS) entry which is preliminary data.</text>
</comment>
<evidence type="ECO:0000313" key="3">
    <source>
        <dbReference type="Proteomes" id="UP000017559"/>
    </source>
</evidence>